<reference evidence="4" key="2">
    <citation type="submission" date="2025-09" db="UniProtKB">
        <authorList>
            <consortium name="Ensembl"/>
        </authorList>
    </citation>
    <scope>IDENTIFICATION</scope>
</reference>
<comment type="subcellular location">
    <subcellularLocation>
        <location evidence="1">Secreted</location>
    </subcellularLocation>
</comment>
<dbReference type="PANTHER" id="PTHR16776:SF3">
    <property type="entry name" value="EXTRACELLULAR MATRIX PROTEIN 1"/>
    <property type="match status" value="1"/>
</dbReference>
<evidence type="ECO:0000313" key="5">
    <source>
        <dbReference type="Proteomes" id="UP000261520"/>
    </source>
</evidence>
<dbReference type="GO" id="GO:0030500">
    <property type="term" value="P:regulation of bone mineralization"/>
    <property type="evidence" value="ECO:0007669"/>
    <property type="project" value="TreeGrafter"/>
</dbReference>
<proteinExistence type="predicted"/>
<dbReference type="PANTHER" id="PTHR16776">
    <property type="entry name" value="EXTRACELLULAR MATRIX PROTEIN 1"/>
    <property type="match status" value="1"/>
</dbReference>
<evidence type="ECO:0008006" key="6">
    <source>
        <dbReference type="Google" id="ProtNLM"/>
    </source>
</evidence>
<reference evidence="4" key="1">
    <citation type="submission" date="2025-08" db="UniProtKB">
        <authorList>
            <consortium name="Ensembl"/>
        </authorList>
    </citation>
    <scope>IDENTIFICATION</scope>
</reference>
<evidence type="ECO:0000313" key="4">
    <source>
        <dbReference type="Ensembl" id="ENSPMGP00000010504.1"/>
    </source>
</evidence>
<evidence type="ECO:0000256" key="2">
    <source>
        <dbReference type="ARBA" id="ARBA00022525"/>
    </source>
</evidence>
<dbReference type="STRING" id="409849.ENSPMGP00000010504"/>
<keyword evidence="3" id="KW-0677">Repeat</keyword>
<keyword evidence="5" id="KW-1185">Reference proteome</keyword>
<dbReference type="InterPro" id="IPR008605">
    <property type="entry name" value="ECM1"/>
</dbReference>
<evidence type="ECO:0000256" key="1">
    <source>
        <dbReference type="ARBA" id="ARBA00004613"/>
    </source>
</evidence>
<dbReference type="Gene3D" id="1.10.246.10">
    <property type="match status" value="1"/>
</dbReference>
<organism evidence="4 5">
    <name type="scientific">Periophthalmus magnuspinnatus</name>
    <dbReference type="NCBI Taxonomy" id="409849"/>
    <lineage>
        <taxon>Eukaryota</taxon>
        <taxon>Metazoa</taxon>
        <taxon>Chordata</taxon>
        <taxon>Craniata</taxon>
        <taxon>Vertebrata</taxon>
        <taxon>Euteleostomi</taxon>
        <taxon>Actinopterygii</taxon>
        <taxon>Neopterygii</taxon>
        <taxon>Teleostei</taxon>
        <taxon>Neoteleostei</taxon>
        <taxon>Acanthomorphata</taxon>
        <taxon>Gobiaria</taxon>
        <taxon>Gobiiformes</taxon>
        <taxon>Gobioidei</taxon>
        <taxon>Gobiidae</taxon>
        <taxon>Oxudercinae</taxon>
        <taxon>Periophthalmus</taxon>
    </lineage>
</organism>
<keyword evidence="2" id="KW-0964">Secreted</keyword>
<dbReference type="InterPro" id="IPR020858">
    <property type="entry name" value="Serum_albumin-like"/>
</dbReference>
<dbReference type="Ensembl" id="ENSPMGT00000011201.1">
    <property type="protein sequence ID" value="ENSPMGP00000010504.1"/>
    <property type="gene ID" value="ENSPMGG00000008697.1"/>
</dbReference>
<evidence type="ECO:0000256" key="3">
    <source>
        <dbReference type="ARBA" id="ARBA00022737"/>
    </source>
</evidence>
<dbReference type="AlphaFoldDB" id="A0A3B4A1I9"/>
<accession>A0A3B4A1I9</accession>
<dbReference type="Proteomes" id="UP000261520">
    <property type="component" value="Unplaced"/>
</dbReference>
<protein>
    <recommendedName>
        <fullName evidence="6">Extracellular matrix protein 1b</fullName>
    </recommendedName>
</protein>
<sequence length="381" mass="43100">MFSPVSLGPLHTFPDDSLWQRETTFIPQQVMQGACQIHKLSSLIKALKCITVNVLLLLRTATDDYFSSQLGHDTFLISRPRGFAPVEPIEKYHVVFPLARPTSQNIRSICLHGNRRPRYPESYFPSSGFGVSKREGDAVNTLEAWFGTCCGQDQTEEKLLCCATQAWEKSINHFCEVGFRIKTTHFHCCKRNRSERLPCFDREAPNPDYNPTEESAVEPVAPDVEFNFDPTSYGRREKKGKKPAMPIELDLDFPLAAPTDSNIESICRNRKLRPHYNIKCLKGLDLAALQAKSINSLEKYFKICCRNKERILSCAQTSVRYSGFTPVLVLELFQATCSSKKSPPSVKRCCRLSSAECFNKVLMDAITKATSRPRKKICPVS</sequence>
<dbReference type="Pfam" id="PF05782">
    <property type="entry name" value="ECM1"/>
    <property type="match status" value="2"/>
</dbReference>
<dbReference type="SUPFAM" id="SSF48552">
    <property type="entry name" value="Serum albumin-like"/>
    <property type="match status" value="1"/>
</dbReference>
<name>A0A3B4A1I9_9GOBI</name>
<dbReference type="GO" id="GO:0007165">
    <property type="term" value="P:signal transduction"/>
    <property type="evidence" value="ECO:0007669"/>
    <property type="project" value="InterPro"/>
</dbReference>
<dbReference type="GO" id="GO:0005615">
    <property type="term" value="C:extracellular space"/>
    <property type="evidence" value="ECO:0007669"/>
    <property type="project" value="InterPro"/>
</dbReference>